<feature type="transmembrane region" description="Helical" evidence="1">
    <location>
        <begin position="18"/>
        <end position="37"/>
    </location>
</feature>
<comment type="caution">
    <text evidence="2">The sequence shown here is derived from an EMBL/GenBank/DDBJ whole genome shotgun (WGS) entry which is preliminary data.</text>
</comment>
<evidence type="ECO:0000256" key="1">
    <source>
        <dbReference type="SAM" id="Phobius"/>
    </source>
</evidence>
<keyword evidence="1" id="KW-1133">Transmembrane helix</keyword>
<protein>
    <submittedName>
        <fullName evidence="2">Uncharacterized protein</fullName>
    </submittedName>
</protein>
<reference evidence="2 3" key="1">
    <citation type="journal article" date="2024" name="Commun. Biol.">
        <title>Comparative genomic analysis of thermophilic fungi reveals convergent evolutionary adaptations and gene losses.</title>
        <authorList>
            <person name="Steindorff A.S."/>
            <person name="Aguilar-Pontes M.V."/>
            <person name="Robinson A.J."/>
            <person name="Andreopoulos B."/>
            <person name="LaButti K."/>
            <person name="Kuo A."/>
            <person name="Mondo S."/>
            <person name="Riley R."/>
            <person name="Otillar R."/>
            <person name="Haridas S."/>
            <person name="Lipzen A."/>
            <person name="Grimwood J."/>
            <person name="Schmutz J."/>
            <person name="Clum A."/>
            <person name="Reid I.D."/>
            <person name="Moisan M.C."/>
            <person name="Butler G."/>
            <person name="Nguyen T.T.M."/>
            <person name="Dewar K."/>
            <person name="Conant G."/>
            <person name="Drula E."/>
            <person name="Henrissat B."/>
            <person name="Hansel C."/>
            <person name="Singer S."/>
            <person name="Hutchinson M.I."/>
            <person name="de Vries R.P."/>
            <person name="Natvig D.O."/>
            <person name="Powell A.J."/>
            <person name="Tsang A."/>
            <person name="Grigoriev I.V."/>
        </authorList>
    </citation>
    <scope>NUCLEOTIDE SEQUENCE [LARGE SCALE GENOMIC DNA]</scope>
    <source>
        <strain evidence="2 3">CBS 494.80</strain>
    </source>
</reference>
<feature type="transmembrane region" description="Helical" evidence="1">
    <location>
        <begin position="49"/>
        <end position="69"/>
    </location>
</feature>
<proteinExistence type="predicted"/>
<evidence type="ECO:0000313" key="3">
    <source>
        <dbReference type="Proteomes" id="UP001595075"/>
    </source>
</evidence>
<name>A0ABR4C1B9_9HELO</name>
<evidence type="ECO:0000313" key="2">
    <source>
        <dbReference type="EMBL" id="KAL2063714.1"/>
    </source>
</evidence>
<dbReference type="EMBL" id="JAZHXI010000015">
    <property type="protein sequence ID" value="KAL2063714.1"/>
    <property type="molecule type" value="Genomic_DNA"/>
</dbReference>
<dbReference type="Proteomes" id="UP001595075">
    <property type="component" value="Unassembled WGS sequence"/>
</dbReference>
<accession>A0ABR4C1B9</accession>
<feature type="transmembrane region" description="Helical" evidence="1">
    <location>
        <begin position="81"/>
        <end position="104"/>
    </location>
</feature>
<keyword evidence="1" id="KW-0472">Membrane</keyword>
<organism evidence="2 3">
    <name type="scientific">Oculimacula yallundae</name>
    <dbReference type="NCBI Taxonomy" id="86028"/>
    <lineage>
        <taxon>Eukaryota</taxon>
        <taxon>Fungi</taxon>
        <taxon>Dikarya</taxon>
        <taxon>Ascomycota</taxon>
        <taxon>Pezizomycotina</taxon>
        <taxon>Leotiomycetes</taxon>
        <taxon>Helotiales</taxon>
        <taxon>Ploettnerulaceae</taxon>
        <taxon>Oculimacula</taxon>
    </lineage>
</organism>
<sequence length="211" mass="23647">MDLALANSPPTQSRAQNLAHFVAFLLAGVRMALDFLITDRVDSLVFVPAVWMTLDMMAIFAISLAWFFSNSSTFMRRWKNIMIIDLVIAAWYLYTTVEISAAATKGMPKSYDGEKTDLEWVYRRLGVFAAVSGFSCVFFIYEALVAAALPLSRWIDHLFPAPPLALAPVNIPLANLPPLFPHLQLDLPPRLPIPALPGRFRINLDHIENMV</sequence>
<keyword evidence="1" id="KW-0812">Transmembrane</keyword>
<keyword evidence="3" id="KW-1185">Reference proteome</keyword>
<feature type="transmembrane region" description="Helical" evidence="1">
    <location>
        <begin position="124"/>
        <end position="149"/>
    </location>
</feature>
<gene>
    <name evidence="2" type="ORF">VTL71DRAFT_5519</name>
</gene>